<comment type="caution">
    <text evidence="2">The sequence shown here is derived from an EMBL/GenBank/DDBJ whole genome shotgun (WGS) entry which is preliminary data.</text>
</comment>
<feature type="non-terminal residue" evidence="2">
    <location>
        <position position="65"/>
    </location>
</feature>
<dbReference type="AlphaFoldDB" id="A0ABD0QU06"/>
<feature type="non-terminal residue" evidence="2">
    <location>
        <position position="1"/>
    </location>
</feature>
<evidence type="ECO:0000313" key="2">
    <source>
        <dbReference type="EMBL" id="KAL0189698.1"/>
    </source>
</evidence>
<evidence type="ECO:0000313" key="3">
    <source>
        <dbReference type="Proteomes" id="UP001529510"/>
    </source>
</evidence>
<dbReference type="EMBL" id="JAMKFB020000007">
    <property type="protein sequence ID" value="KAL0189698.1"/>
    <property type="molecule type" value="Genomic_DNA"/>
</dbReference>
<name>A0ABD0QU06_CIRMR</name>
<keyword evidence="3" id="KW-1185">Reference proteome</keyword>
<reference evidence="2 3" key="1">
    <citation type="submission" date="2024-05" db="EMBL/GenBank/DDBJ databases">
        <title>Genome sequencing and assembly of Indian major carp, Cirrhinus mrigala (Hamilton, 1822).</title>
        <authorList>
            <person name="Mohindra V."/>
            <person name="Chowdhury L.M."/>
            <person name="Lal K."/>
            <person name="Jena J.K."/>
        </authorList>
    </citation>
    <scope>NUCLEOTIDE SEQUENCE [LARGE SCALE GENOMIC DNA]</scope>
    <source>
        <strain evidence="2">CM1030</strain>
        <tissue evidence="2">Blood</tissue>
    </source>
</reference>
<feature type="compositionally biased region" description="Basic and acidic residues" evidence="1">
    <location>
        <begin position="8"/>
        <end position="20"/>
    </location>
</feature>
<organism evidence="2 3">
    <name type="scientific">Cirrhinus mrigala</name>
    <name type="common">Mrigala</name>
    <dbReference type="NCBI Taxonomy" id="683832"/>
    <lineage>
        <taxon>Eukaryota</taxon>
        <taxon>Metazoa</taxon>
        <taxon>Chordata</taxon>
        <taxon>Craniata</taxon>
        <taxon>Vertebrata</taxon>
        <taxon>Euteleostomi</taxon>
        <taxon>Actinopterygii</taxon>
        <taxon>Neopterygii</taxon>
        <taxon>Teleostei</taxon>
        <taxon>Ostariophysi</taxon>
        <taxon>Cypriniformes</taxon>
        <taxon>Cyprinidae</taxon>
        <taxon>Labeoninae</taxon>
        <taxon>Labeonini</taxon>
        <taxon>Cirrhinus</taxon>
    </lineage>
</organism>
<evidence type="ECO:0000256" key="1">
    <source>
        <dbReference type="SAM" id="MobiDB-lite"/>
    </source>
</evidence>
<accession>A0ABD0QU06</accession>
<protein>
    <submittedName>
        <fullName evidence="2">Uncharacterized protein</fullName>
    </submittedName>
</protein>
<feature type="region of interest" description="Disordered" evidence="1">
    <location>
        <begin position="1"/>
        <end position="65"/>
    </location>
</feature>
<proteinExistence type="predicted"/>
<sequence length="65" mass="6657">EVNSGDGLSRRDGSRLKGESVSRGQSAGAAAVGRGHSRAPDVHRTRPTHSHVPLAQTGLGFAAGR</sequence>
<gene>
    <name evidence="2" type="ORF">M9458_016797</name>
</gene>
<dbReference type="Proteomes" id="UP001529510">
    <property type="component" value="Unassembled WGS sequence"/>
</dbReference>